<keyword evidence="4 5" id="KW-0472">Membrane</keyword>
<evidence type="ECO:0000256" key="4">
    <source>
        <dbReference type="ARBA" id="ARBA00023136"/>
    </source>
</evidence>
<gene>
    <name evidence="7" type="ORF">PSQ19_02365</name>
</gene>
<feature type="domain" description="ABC transmembrane type-1" evidence="6">
    <location>
        <begin position="173"/>
        <end position="369"/>
    </location>
</feature>
<proteinExistence type="inferred from homology"/>
<reference evidence="7 8" key="1">
    <citation type="submission" date="2023-02" db="EMBL/GenBank/DDBJ databases">
        <title>Devosia algicola sp. nov., isolated from the phycosphere of marine algae.</title>
        <authorList>
            <person name="Kim J.M."/>
            <person name="Lee J.K."/>
            <person name="Choi B.J."/>
            <person name="Bayburt H."/>
            <person name="Jeon C.O."/>
        </authorList>
    </citation>
    <scope>NUCLEOTIDE SEQUENCE [LARGE SCALE GENOMIC DNA]</scope>
    <source>
        <strain evidence="7 8">G20-9</strain>
    </source>
</reference>
<accession>A0ABY7YPV2</accession>
<keyword evidence="3 5" id="KW-1133">Transmembrane helix</keyword>
<keyword evidence="8" id="KW-1185">Reference proteome</keyword>
<dbReference type="PANTHER" id="PTHR43839">
    <property type="entry name" value="OPPC IN A BINDING PROTEIN-DEPENDENT TRANSPORT SYSTEM"/>
    <property type="match status" value="1"/>
</dbReference>
<feature type="transmembrane region" description="Helical" evidence="5">
    <location>
        <begin position="41"/>
        <end position="67"/>
    </location>
</feature>
<feature type="transmembrane region" description="Helical" evidence="5">
    <location>
        <begin position="345"/>
        <end position="368"/>
    </location>
</feature>
<dbReference type="Pfam" id="PF00528">
    <property type="entry name" value="BPD_transp_1"/>
    <property type="match status" value="1"/>
</dbReference>
<dbReference type="CDD" id="cd06261">
    <property type="entry name" value="TM_PBP2"/>
    <property type="match status" value="1"/>
</dbReference>
<comment type="similarity">
    <text evidence="5">Belongs to the binding-protein-dependent transport system permease family.</text>
</comment>
<name>A0ABY7YPV2_9HYPH</name>
<dbReference type="InterPro" id="IPR000515">
    <property type="entry name" value="MetI-like"/>
</dbReference>
<evidence type="ECO:0000313" key="8">
    <source>
        <dbReference type="Proteomes" id="UP001220530"/>
    </source>
</evidence>
<dbReference type="InterPro" id="IPR035906">
    <property type="entry name" value="MetI-like_sf"/>
</dbReference>
<comment type="subcellular location">
    <subcellularLocation>
        <location evidence="1 5">Cell membrane</location>
        <topology evidence="1 5">Multi-pass membrane protein</topology>
    </subcellularLocation>
</comment>
<dbReference type="Gene3D" id="1.10.3720.10">
    <property type="entry name" value="MetI-like"/>
    <property type="match status" value="1"/>
</dbReference>
<dbReference type="EMBL" id="CP118246">
    <property type="protein sequence ID" value="WDR03069.1"/>
    <property type="molecule type" value="Genomic_DNA"/>
</dbReference>
<keyword evidence="2 5" id="KW-0812">Transmembrane</keyword>
<dbReference type="SUPFAM" id="SSF161098">
    <property type="entry name" value="MetI-like"/>
    <property type="match status" value="1"/>
</dbReference>
<evidence type="ECO:0000256" key="3">
    <source>
        <dbReference type="ARBA" id="ARBA00022989"/>
    </source>
</evidence>
<evidence type="ECO:0000259" key="6">
    <source>
        <dbReference type="PROSITE" id="PS50928"/>
    </source>
</evidence>
<dbReference type="Pfam" id="PF12911">
    <property type="entry name" value="OppC_N"/>
    <property type="match status" value="1"/>
</dbReference>
<protein>
    <submittedName>
        <fullName evidence="7">ABC transporter permease</fullName>
    </submittedName>
</protein>
<evidence type="ECO:0000256" key="2">
    <source>
        <dbReference type="ARBA" id="ARBA00022692"/>
    </source>
</evidence>
<organism evidence="7 8">
    <name type="scientific">Devosia algicola</name>
    <dbReference type="NCBI Taxonomy" id="3026418"/>
    <lineage>
        <taxon>Bacteria</taxon>
        <taxon>Pseudomonadati</taxon>
        <taxon>Pseudomonadota</taxon>
        <taxon>Alphaproteobacteria</taxon>
        <taxon>Hyphomicrobiales</taxon>
        <taxon>Devosiaceae</taxon>
        <taxon>Devosia</taxon>
    </lineage>
</organism>
<dbReference type="InterPro" id="IPR025966">
    <property type="entry name" value="OppC_N"/>
</dbReference>
<feature type="transmembrane region" description="Helical" evidence="5">
    <location>
        <begin position="175"/>
        <end position="200"/>
    </location>
</feature>
<sequence>MSDTRALAADLEPEIETLSARPTAILSVRQLMWRKFRRNRLAVFGLVVLTVMYILAVLAGFVAPYGVRETHQQFPRTSPTAIHFVDADGQFHFQPFVYAITRAMDPKTFTMTSIEDTSVRYPIELFIRGAPYNILGIWKSDVHLFGVEAPGKLFLLGTDTTGRDLFSRILYGSQVSLTVGLFGVILALVIGASVGIISGYYGGWFDEIVQRIIEMTLAFPQIPLWLALATLVPPTWSSVQVYFAISIVLSILSWGALARQVRAMVLSLRTSDFVRAASYANASPPRIMFRHLLPSTMSHILVIATLTIPSMILGETALSFLGLGIKAPMTSWGVLLNEAQSVQVILQLPWLLSPAAFVVLTIISFNFVGDGLRDAADPFSR</sequence>
<dbReference type="PANTHER" id="PTHR43839:SF3">
    <property type="entry name" value="OLIGOPEPTIDE ABC TRANSPORTER, PERMEASE PROTEIN"/>
    <property type="match status" value="1"/>
</dbReference>
<dbReference type="PROSITE" id="PS50928">
    <property type="entry name" value="ABC_TM1"/>
    <property type="match status" value="1"/>
</dbReference>
<feature type="transmembrane region" description="Helical" evidence="5">
    <location>
        <begin position="239"/>
        <end position="257"/>
    </location>
</feature>
<keyword evidence="5" id="KW-0813">Transport</keyword>
<evidence type="ECO:0000256" key="5">
    <source>
        <dbReference type="RuleBase" id="RU363032"/>
    </source>
</evidence>
<feature type="transmembrane region" description="Helical" evidence="5">
    <location>
        <begin position="300"/>
        <end position="325"/>
    </location>
</feature>
<evidence type="ECO:0000313" key="7">
    <source>
        <dbReference type="EMBL" id="WDR03069.1"/>
    </source>
</evidence>
<dbReference type="Proteomes" id="UP001220530">
    <property type="component" value="Chromosome"/>
</dbReference>
<feature type="transmembrane region" description="Helical" evidence="5">
    <location>
        <begin position="212"/>
        <end position="233"/>
    </location>
</feature>
<evidence type="ECO:0000256" key="1">
    <source>
        <dbReference type="ARBA" id="ARBA00004651"/>
    </source>
</evidence>
<dbReference type="RefSeq" id="WP_282219471.1">
    <property type="nucleotide sequence ID" value="NZ_CP118246.1"/>
</dbReference>